<sequence>MAPIHYALAKRNTTAETAGVAILSIGIAVLAIPMLLILATAIAIFCSDCWHIMVKNRSRYLEREKLRAKWNRAAYKERRRQDIITPIVRRLVEEKDYSEEKWFKLLQLTQRTYFPSRRHIHHSAITSLCSLWERAIWKIFRTGYYKEPWLVDVDEWNSAIDHAQGEPEDHLEEYLETLDFVPPRPDLVGDSSLTISTISTSASNLSGSSNDTRTYAIGGSEKGVQNVPGTSLLIARV</sequence>
<dbReference type="EMBL" id="ML978121">
    <property type="protein sequence ID" value="KAF2103705.1"/>
    <property type="molecule type" value="Genomic_DNA"/>
</dbReference>
<keyword evidence="1" id="KW-0812">Transmembrane</keyword>
<name>A0A9P4MAW9_9PEZI</name>
<keyword evidence="1" id="KW-0472">Membrane</keyword>
<accession>A0A9P4MAW9</accession>
<dbReference type="AlphaFoldDB" id="A0A9P4MAW9"/>
<dbReference type="Proteomes" id="UP000799772">
    <property type="component" value="Unassembled WGS sequence"/>
</dbReference>
<keyword evidence="3" id="KW-1185">Reference proteome</keyword>
<protein>
    <submittedName>
        <fullName evidence="2">Uncharacterized protein</fullName>
    </submittedName>
</protein>
<gene>
    <name evidence="2" type="ORF">NA57DRAFT_50575</name>
</gene>
<keyword evidence="1" id="KW-1133">Transmembrane helix</keyword>
<evidence type="ECO:0000313" key="2">
    <source>
        <dbReference type="EMBL" id="KAF2103705.1"/>
    </source>
</evidence>
<evidence type="ECO:0000256" key="1">
    <source>
        <dbReference type="SAM" id="Phobius"/>
    </source>
</evidence>
<comment type="caution">
    <text evidence="2">The sequence shown here is derived from an EMBL/GenBank/DDBJ whole genome shotgun (WGS) entry which is preliminary data.</text>
</comment>
<reference evidence="2" key="1">
    <citation type="journal article" date="2020" name="Stud. Mycol.">
        <title>101 Dothideomycetes genomes: a test case for predicting lifestyles and emergence of pathogens.</title>
        <authorList>
            <person name="Haridas S."/>
            <person name="Albert R."/>
            <person name="Binder M."/>
            <person name="Bloem J."/>
            <person name="Labutti K."/>
            <person name="Salamov A."/>
            <person name="Andreopoulos B."/>
            <person name="Baker S."/>
            <person name="Barry K."/>
            <person name="Bills G."/>
            <person name="Bluhm B."/>
            <person name="Cannon C."/>
            <person name="Castanera R."/>
            <person name="Culley D."/>
            <person name="Daum C."/>
            <person name="Ezra D."/>
            <person name="Gonzalez J."/>
            <person name="Henrissat B."/>
            <person name="Kuo A."/>
            <person name="Liang C."/>
            <person name="Lipzen A."/>
            <person name="Lutzoni F."/>
            <person name="Magnuson J."/>
            <person name="Mondo S."/>
            <person name="Nolan M."/>
            <person name="Ohm R."/>
            <person name="Pangilinan J."/>
            <person name="Park H.-J."/>
            <person name="Ramirez L."/>
            <person name="Alfaro M."/>
            <person name="Sun H."/>
            <person name="Tritt A."/>
            <person name="Yoshinaga Y."/>
            <person name="Zwiers L.-H."/>
            <person name="Turgeon B."/>
            <person name="Goodwin S."/>
            <person name="Spatafora J."/>
            <person name="Crous P."/>
            <person name="Grigoriev I."/>
        </authorList>
    </citation>
    <scope>NUCLEOTIDE SEQUENCE</scope>
    <source>
        <strain evidence="2">CBS 133067</strain>
    </source>
</reference>
<organism evidence="2 3">
    <name type="scientific">Rhizodiscina lignyota</name>
    <dbReference type="NCBI Taxonomy" id="1504668"/>
    <lineage>
        <taxon>Eukaryota</taxon>
        <taxon>Fungi</taxon>
        <taxon>Dikarya</taxon>
        <taxon>Ascomycota</taxon>
        <taxon>Pezizomycotina</taxon>
        <taxon>Dothideomycetes</taxon>
        <taxon>Pleosporomycetidae</taxon>
        <taxon>Aulographales</taxon>
        <taxon>Rhizodiscinaceae</taxon>
        <taxon>Rhizodiscina</taxon>
    </lineage>
</organism>
<evidence type="ECO:0000313" key="3">
    <source>
        <dbReference type="Proteomes" id="UP000799772"/>
    </source>
</evidence>
<proteinExistence type="predicted"/>
<feature type="transmembrane region" description="Helical" evidence="1">
    <location>
        <begin position="20"/>
        <end position="46"/>
    </location>
</feature>